<sequence>MGNCVCQASRHGVEPWTDDGEPETAARAERRESGEERAAGVEVRIRISKRRLQKLMAKAAGGAEGMTVEKVLAEIVSAGEVVVDGRHRRRWEPALQSIPEAAVES</sequence>
<dbReference type="PANTHER" id="PTHR33647">
    <property type="entry name" value="OS01G0793900 PROTEIN"/>
    <property type="match status" value="1"/>
</dbReference>
<keyword evidence="3" id="KW-1185">Reference proteome</keyword>
<dbReference type="EMBL" id="LWDX02036799">
    <property type="protein sequence ID" value="OEL25636.1"/>
    <property type="molecule type" value="Genomic_DNA"/>
</dbReference>
<feature type="compositionally biased region" description="Basic and acidic residues" evidence="1">
    <location>
        <begin position="24"/>
        <end position="40"/>
    </location>
</feature>
<organism evidence="2 3">
    <name type="scientific">Dichanthelium oligosanthes</name>
    <dbReference type="NCBI Taxonomy" id="888268"/>
    <lineage>
        <taxon>Eukaryota</taxon>
        <taxon>Viridiplantae</taxon>
        <taxon>Streptophyta</taxon>
        <taxon>Embryophyta</taxon>
        <taxon>Tracheophyta</taxon>
        <taxon>Spermatophyta</taxon>
        <taxon>Magnoliopsida</taxon>
        <taxon>Liliopsida</taxon>
        <taxon>Poales</taxon>
        <taxon>Poaceae</taxon>
        <taxon>PACMAD clade</taxon>
        <taxon>Panicoideae</taxon>
        <taxon>Panicodae</taxon>
        <taxon>Paniceae</taxon>
        <taxon>Dichantheliinae</taxon>
        <taxon>Dichanthelium</taxon>
    </lineage>
</organism>
<evidence type="ECO:0000256" key="1">
    <source>
        <dbReference type="SAM" id="MobiDB-lite"/>
    </source>
</evidence>
<evidence type="ECO:0000313" key="2">
    <source>
        <dbReference type="EMBL" id="OEL25636.1"/>
    </source>
</evidence>
<dbReference type="AlphaFoldDB" id="A0A1E5VKK3"/>
<dbReference type="OrthoDB" id="671957at2759"/>
<gene>
    <name evidence="2" type="ORF">BAE44_0013345</name>
</gene>
<evidence type="ECO:0000313" key="3">
    <source>
        <dbReference type="Proteomes" id="UP000095767"/>
    </source>
</evidence>
<proteinExistence type="predicted"/>
<protein>
    <submittedName>
        <fullName evidence="2">Uncharacterized protein</fullName>
    </submittedName>
</protein>
<reference evidence="2 3" key="1">
    <citation type="submission" date="2016-09" db="EMBL/GenBank/DDBJ databases">
        <title>The draft genome of Dichanthelium oligosanthes: A C3 panicoid grass species.</title>
        <authorList>
            <person name="Studer A.J."/>
            <person name="Schnable J.C."/>
            <person name="Brutnell T.P."/>
        </authorList>
    </citation>
    <scope>NUCLEOTIDE SEQUENCE [LARGE SCALE GENOMIC DNA]</scope>
    <source>
        <strain evidence="3">cv. Kellogg 1175</strain>
        <tissue evidence="2">Leaf</tissue>
    </source>
</reference>
<name>A0A1E5VKK3_9POAL</name>
<feature type="region of interest" description="Disordered" evidence="1">
    <location>
        <begin position="1"/>
        <end position="40"/>
    </location>
</feature>
<dbReference type="Proteomes" id="UP000095767">
    <property type="component" value="Unassembled WGS sequence"/>
</dbReference>
<comment type="caution">
    <text evidence="2">The sequence shown here is derived from an EMBL/GenBank/DDBJ whole genome shotgun (WGS) entry which is preliminary data.</text>
</comment>
<accession>A0A1E5VKK3</accession>
<dbReference type="PANTHER" id="PTHR33647:SF13">
    <property type="match status" value="1"/>
</dbReference>